<comment type="caution">
    <text evidence="1">The sequence shown here is derived from an EMBL/GenBank/DDBJ whole genome shotgun (WGS) entry which is preliminary data.</text>
</comment>
<reference evidence="1 2" key="1">
    <citation type="submission" date="2023-10" db="EMBL/GenBank/DDBJ databases">
        <authorList>
            <person name="Venkata Ramana C."/>
            <person name="Sasikala C."/>
            <person name="Dhurka M."/>
        </authorList>
    </citation>
    <scope>NUCLEOTIDE SEQUENCE [LARGE SCALE GENOMIC DNA]</scope>
    <source>
        <strain evidence="1 2">KCTC 32151</strain>
    </source>
</reference>
<organism evidence="1 2">
    <name type="scientific">Nitratireductor aquimarinus</name>
    <dbReference type="NCBI Taxonomy" id="889300"/>
    <lineage>
        <taxon>Bacteria</taxon>
        <taxon>Pseudomonadati</taxon>
        <taxon>Pseudomonadota</taxon>
        <taxon>Alphaproteobacteria</taxon>
        <taxon>Hyphomicrobiales</taxon>
        <taxon>Phyllobacteriaceae</taxon>
        <taxon>Nitratireductor</taxon>
    </lineage>
</organism>
<keyword evidence="2" id="KW-1185">Reference proteome</keyword>
<sequence length="128" mass="14415">MGEIDLQPRLAAMAEALAGRTHLGRLGALFSETVLLEVGGAEYYLIFNHGRIEEIRSGPSRKIPWRFAIRVDHEALLKFWEPMPEAGFHDIFGFAKTGRGRIEGDILALVKNLRFFKEFMALGREVSA</sequence>
<evidence type="ECO:0000313" key="2">
    <source>
        <dbReference type="Proteomes" id="UP001185659"/>
    </source>
</evidence>
<proteinExistence type="predicted"/>
<dbReference type="EMBL" id="JAWLIP010000003">
    <property type="protein sequence ID" value="MDV6226258.1"/>
    <property type="molecule type" value="Genomic_DNA"/>
</dbReference>
<evidence type="ECO:0000313" key="1">
    <source>
        <dbReference type="EMBL" id="MDV6226258.1"/>
    </source>
</evidence>
<gene>
    <name evidence="1" type="ORF">R2G56_08170</name>
</gene>
<dbReference type="Proteomes" id="UP001185659">
    <property type="component" value="Unassembled WGS sequence"/>
</dbReference>
<name>A0ABU4AJ47_9HYPH</name>
<protein>
    <recommendedName>
        <fullName evidence="3">SCP-2 sterol transfer family protein</fullName>
    </recommendedName>
</protein>
<dbReference type="RefSeq" id="WP_317560948.1">
    <property type="nucleotide sequence ID" value="NZ_JAWLIP010000003.1"/>
</dbReference>
<evidence type="ECO:0008006" key="3">
    <source>
        <dbReference type="Google" id="ProtNLM"/>
    </source>
</evidence>
<accession>A0ABU4AJ47</accession>